<keyword evidence="1" id="KW-0812">Transmembrane</keyword>
<protein>
    <submittedName>
        <fullName evidence="2">Uncharacterized protein</fullName>
    </submittedName>
</protein>
<evidence type="ECO:0000313" key="2">
    <source>
        <dbReference type="EMBL" id="WEK37811.1"/>
    </source>
</evidence>
<sequence length="186" mass="21209">MLTIVFVVFLMRSVVFTLRVMMMILVVLKHGGLKGPEPIVSDIELSAVKYQDLARKSFWDCPIVCMERLDRINHPMHLSSTHLSNRHVACQLLDSATFPMVVITEMEPDGHLTKSTSILFIQDGTDLKYYSGHHLELSSYGVVEKETIVKEYGTLDEVLVFRLFDLINETKADCYDLRAPWQSALC</sequence>
<gene>
    <name evidence="2" type="ORF">P0Y53_09885</name>
</gene>
<keyword evidence="1" id="KW-0472">Membrane</keyword>
<feature type="transmembrane region" description="Helical" evidence="1">
    <location>
        <begin position="6"/>
        <end position="28"/>
    </location>
</feature>
<dbReference type="AlphaFoldDB" id="A0AAJ5WT85"/>
<reference evidence="2" key="1">
    <citation type="submission" date="2023-03" db="EMBL/GenBank/DDBJ databases">
        <title>Andean soil-derived lignocellulolytic bacterial consortium as a source of novel taxa and putative plastic-active enzymes.</title>
        <authorList>
            <person name="Diaz-Garcia L."/>
            <person name="Chuvochina M."/>
            <person name="Feuerriegel G."/>
            <person name="Bunk B."/>
            <person name="Sproer C."/>
            <person name="Streit W.R."/>
            <person name="Rodriguez L.M."/>
            <person name="Overmann J."/>
            <person name="Jimenez D.J."/>
        </authorList>
    </citation>
    <scope>NUCLEOTIDE SEQUENCE</scope>
    <source>
        <strain evidence="2">MAG 7</strain>
    </source>
</reference>
<name>A0AAJ5WT85_9BACT</name>
<keyword evidence="1" id="KW-1133">Transmembrane helix</keyword>
<evidence type="ECO:0000313" key="3">
    <source>
        <dbReference type="Proteomes" id="UP001220610"/>
    </source>
</evidence>
<dbReference type="EMBL" id="CP119311">
    <property type="protein sequence ID" value="WEK37811.1"/>
    <property type="molecule type" value="Genomic_DNA"/>
</dbReference>
<accession>A0AAJ5WT85</accession>
<evidence type="ECO:0000256" key="1">
    <source>
        <dbReference type="SAM" id="Phobius"/>
    </source>
</evidence>
<organism evidence="2 3">
    <name type="scientific">Candidatus Pseudobacter hemicellulosilyticus</name>
    <dbReference type="NCBI Taxonomy" id="3121375"/>
    <lineage>
        <taxon>Bacteria</taxon>
        <taxon>Pseudomonadati</taxon>
        <taxon>Bacteroidota</taxon>
        <taxon>Chitinophagia</taxon>
        <taxon>Chitinophagales</taxon>
        <taxon>Chitinophagaceae</taxon>
        <taxon>Pseudobacter</taxon>
    </lineage>
</organism>
<dbReference type="Proteomes" id="UP001220610">
    <property type="component" value="Chromosome"/>
</dbReference>
<proteinExistence type="predicted"/>